<keyword evidence="3" id="KW-0472">Membrane</keyword>
<proteinExistence type="inferred from homology"/>
<gene>
    <name evidence="5" type="ORF">PUMCH_002374</name>
</gene>
<dbReference type="RefSeq" id="XP_062877456.1">
    <property type="nucleotide sequence ID" value="XM_063021386.1"/>
</dbReference>
<evidence type="ECO:0000256" key="2">
    <source>
        <dbReference type="ARBA" id="ARBA00018755"/>
    </source>
</evidence>
<dbReference type="SUPFAM" id="SSF54626">
    <property type="entry name" value="Chalcone isomerase"/>
    <property type="match status" value="1"/>
</dbReference>
<dbReference type="PANTHER" id="PTHR47284:SF3">
    <property type="entry name" value="FATTY-ACID-BINDING PROTEIN 2"/>
    <property type="match status" value="1"/>
</dbReference>
<dbReference type="AlphaFoldDB" id="A0AAX4H932"/>
<evidence type="ECO:0000313" key="5">
    <source>
        <dbReference type="EMBL" id="WPK25073.1"/>
    </source>
</evidence>
<dbReference type="InterPro" id="IPR016088">
    <property type="entry name" value="Chalcone_isomerase_3-sand"/>
</dbReference>
<evidence type="ECO:0000256" key="1">
    <source>
        <dbReference type="ARBA" id="ARBA00009111"/>
    </source>
</evidence>
<dbReference type="Pfam" id="PF16035">
    <property type="entry name" value="Chalcone_2"/>
    <property type="match status" value="1"/>
</dbReference>
<dbReference type="EMBL" id="CP138896">
    <property type="protein sequence ID" value="WPK25073.1"/>
    <property type="molecule type" value="Genomic_DNA"/>
</dbReference>
<keyword evidence="3" id="KW-0812">Transmembrane</keyword>
<dbReference type="InterPro" id="IPR016087">
    <property type="entry name" value="Chalcone_isomerase"/>
</dbReference>
<name>A0AAX4H932_9ASCO</name>
<dbReference type="Gene3D" id="3.50.70.10">
    <property type="match status" value="1"/>
</dbReference>
<dbReference type="GO" id="GO:0016872">
    <property type="term" value="F:intramolecular lyase activity"/>
    <property type="evidence" value="ECO:0007669"/>
    <property type="project" value="InterPro"/>
</dbReference>
<dbReference type="InterPro" id="IPR036298">
    <property type="entry name" value="Chalcone_isomerase_sf"/>
</dbReference>
<dbReference type="KEGG" id="asau:88173439"/>
<dbReference type="GeneID" id="88173439"/>
<keyword evidence="3" id="KW-1133">Transmembrane helix</keyword>
<sequence length="279" mass="31005">MWGVFGRINNVKRTGAFVRTATARKFSRAHILLASVAAITASLLINGSPILNDVSNRSLDGVEVDSAITPFETYFSSKQLPFLSSDHKLIASGVRSVTFMGFKVYGVGLYISAKDEPKLKSVIQELLKENPDHTVKTLLDDKKLSQDAVDKISQVVPYAVRITPIRNTDFQHMKDGLTKSILANPMAKEFRDAVAGGVEELRTVFQNFRGSFPKNKTLWVISDTKSTKLHNNVKDEQDMGQVGEQIISRVLLVSYLSNLQPLSKPLRENFVSYVTTLVD</sequence>
<evidence type="ECO:0000259" key="4">
    <source>
        <dbReference type="Pfam" id="PF16035"/>
    </source>
</evidence>
<reference evidence="5 6" key="1">
    <citation type="submission" date="2023-10" db="EMBL/GenBank/DDBJ databases">
        <title>Draft Genome Sequence of Candida saopaulonensis from a very Premature Infant with Sepsis.</title>
        <authorList>
            <person name="Ning Y."/>
            <person name="Dai R."/>
            <person name="Xiao M."/>
            <person name="Xu Y."/>
            <person name="Yan Q."/>
            <person name="Zhang L."/>
        </authorList>
    </citation>
    <scope>NUCLEOTIDE SEQUENCE [LARGE SCALE GENOMIC DNA]</scope>
    <source>
        <strain evidence="5 6">19XY460</strain>
    </source>
</reference>
<feature type="transmembrane region" description="Helical" evidence="3">
    <location>
        <begin position="29"/>
        <end position="51"/>
    </location>
</feature>
<organism evidence="5 6">
    <name type="scientific">Australozyma saopauloensis</name>
    <dbReference type="NCBI Taxonomy" id="291208"/>
    <lineage>
        <taxon>Eukaryota</taxon>
        <taxon>Fungi</taxon>
        <taxon>Dikarya</taxon>
        <taxon>Ascomycota</taxon>
        <taxon>Saccharomycotina</taxon>
        <taxon>Pichiomycetes</taxon>
        <taxon>Metschnikowiaceae</taxon>
        <taxon>Australozyma</taxon>
    </lineage>
</organism>
<feature type="domain" description="Chalcone isomerase" evidence="4">
    <location>
        <begin position="86"/>
        <end position="271"/>
    </location>
</feature>
<keyword evidence="6" id="KW-1185">Reference proteome</keyword>
<accession>A0AAX4H932</accession>
<dbReference type="PANTHER" id="PTHR47284">
    <property type="entry name" value="FATTY-ACID-BINDING PROTEIN 2"/>
    <property type="match status" value="1"/>
</dbReference>
<evidence type="ECO:0000313" key="6">
    <source>
        <dbReference type="Proteomes" id="UP001338582"/>
    </source>
</evidence>
<comment type="similarity">
    <text evidence="1">Belongs to the AIM18/AIM46 family.</text>
</comment>
<protein>
    <recommendedName>
        <fullName evidence="2">Altered inheritance of mitochondria protein 18, mitochondrial</fullName>
    </recommendedName>
</protein>
<evidence type="ECO:0000256" key="3">
    <source>
        <dbReference type="SAM" id="Phobius"/>
    </source>
</evidence>
<dbReference type="Proteomes" id="UP001338582">
    <property type="component" value="Chromosome 3"/>
</dbReference>